<proteinExistence type="predicted"/>
<dbReference type="AlphaFoldDB" id="A0A2T5VFN1"/>
<comment type="caution">
    <text evidence="2">The sequence shown here is derived from an EMBL/GenBank/DDBJ whole genome shotgun (WGS) entry which is preliminary data.</text>
</comment>
<dbReference type="EMBL" id="QAYG01000001">
    <property type="protein sequence ID" value="PTW62559.1"/>
    <property type="molecule type" value="Genomic_DNA"/>
</dbReference>
<dbReference type="InterPro" id="IPR041698">
    <property type="entry name" value="Methyltransf_25"/>
</dbReference>
<dbReference type="PANTHER" id="PTHR43591">
    <property type="entry name" value="METHYLTRANSFERASE"/>
    <property type="match status" value="1"/>
</dbReference>
<sequence length="266" mass="29443">MYADAKIDTKSLEFMGKRSSDYRNALSDYADAWRPDIACMKRFLNPVPGERVLEVGAGNGYFSKAIADCVGPNGLLVASDPSTDQLRELEEGSQYGNIRVVPASADTLDINFDGFDALWSRGAIHHVTDKTAAFTRFAQVARPGARLVIADIFAGTPLARYFDAFIARSCSTGHEVAFLSHEFAESLCLLTGWGQPVFHEVITPWEFARREDIGRFLQLLFSAKPDYTAEDCFEAADRYLCVSETTSGWALMWPMTVMCAVRPTHG</sequence>
<evidence type="ECO:0000313" key="2">
    <source>
        <dbReference type="EMBL" id="PTW62559.1"/>
    </source>
</evidence>
<dbReference type="InterPro" id="IPR029063">
    <property type="entry name" value="SAM-dependent_MTases_sf"/>
</dbReference>
<dbReference type="PANTHER" id="PTHR43591:SF99">
    <property type="entry name" value="OS06G0646000 PROTEIN"/>
    <property type="match status" value="1"/>
</dbReference>
<keyword evidence="2" id="KW-0489">Methyltransferase</keyword>
<dbReference type="Gene3D" id="3.40.50.150">
    <property type="entry name" value="Vaccinia Virus protein VP39"/>
    <property type="match status" value="1"/>
</dbReference>
<keyword evidence="3" id="KW-1185">Reference proteome</keyword>
<evidence type="ECO:0000313" key="3">
    <source>
        <dbReference type="Proteomes" id="UP000244081"/>
    </source>
</evidence>
<feature type="domain" description="Methyltransferase" evidence="1">
    <location>
        <begin position="52"/>
        <end position="144"/>
    </location>
</feature>
<evidence type="ECO:0000259" key="1">
    <source>
        <dbReference type="Pfam" id="PF13649"/>
    </source>
</evidence>
<dbReference type="SUPFAM" id="SSF53335">
    <property type="entry name" value="S-adenosyl-L-methionine-dependent methyltransferases"/>
    <property type="match status" value="1"/>
</dbReference>
<dbReference type="CDD" id="cd02440">
    <property type="entry name" value="AdoMet_MTases"/>
    <property type="match status" value="1"/>
</dbReference>
<dbReference type="Pfam" id="PF13649">
    <property type="entry name" value="Methyltransf_25"/>
    <property type="match status" value="1"/>
</dbReference>
<dbReference type="Proteomes" id="UP000244081">
    <property type="component" value="Unassembled WGS sequence"/>
</dbReference>
<organism evidence="2 3">
    <name type="scientific">Breoghania corrubedonensis</name>
    <dbReference type="NCBI Taxonomy" id="665038"/>
    <lineage>
        <taxon>Bacteria</taxon>
        <taxon>Pseudomonadati</taxon>
        <taxon>Pseudomonadota</taxon>
        <taxon>Alphaproteobacteria</taxon>
        <taxon>Hyphomicrobiales</taxon>
        <taxon>Stappiaceae</taxon>
        <taxon>Breoghania</taxon>
    </lineage>
</organism>
<accession>A0A2T5VFN1</accession>
<name>A0A2T5VFN1_9HYPH</name>
<gene>
    <name evidence="2" type="ORF">C8N35_101605</name>
</gene>
<protein>
    <submittedName>
        <fullName evidence="2">Methyltransferase family protein</fullName>
    </submittedName>
</protein>
<reference evidence="2 3" key="1">
    <citation type="submission" date="2018-04" db="EMBL/GenBank/DDBJ databases">
        <title>Genomic Encyclopedia of Archaeal and Bacterial Type Strains, Phase II (KMG-II): from individual species to whole genera.</title>
        <authorList>
            <person name="Goeker M."/>
        </authorList>
    </citation>
    <scope>NUCLEOTIDE SEQUENCE [LARGE SCALE GENOMIC DNA]</scope>
    <source>
        <strain evidence="2 3">DSM 23382</strain>
    </source>
</reference>
<dbReference type="OrthoDB" id="9800454at2"/>
<keyword evidence="2" id="KW-0808">Transferase</keyword>
<dbReference type="GO" id="GO:0008168">
    <property type="term" value="F:methyltransferase activity"/>
    <property type="evidence" value="ECO:0007669"/>
    <property type="project" value="UniProtKB-KW"/>
</dbReference>
<dbReference type="GO" id="GO:0032259">
    <property type="term" value="P:methylation"/>
    <property type="evidence" value="ECO:0007669"/>
    <property type="project" value="UniProtKB-KW"/>
</dbReference>